<feature type="transmembrane region" description="Helical" evidence="2">
    <location>
        <begin position="193"/>
        <end position="216"/>
    </location>
</feature>
<proteinExistence type="inferred from homology"/>
<keyword evidence="2" id="KW-1133">Transmembrane helix</keyword>
<dbReference type="PANTHER" id="PTHR47521:SF7">
    <property type="entry name" value="SERPENTINE RECEPTOR CLASS EPSILON-6"/>
    <property type="match status" value="1"/>
</dbReference>
<sequence length="264" mass="30227">ESLIYFKVSISLGILFWVPLAVYIAMGISALHINVCCNITVLNYCPSALAVERCFATLFSSWYEKQTASTLIVLFALLFGLELFADCNAYVLIYGWLIKAQNCIDHGILNIYDLQFFQYILTMNIEYNRRLQRMTTSDYCLSRSYQIKENIKIMKMLRKLALPTFLLNIPAFALIAIYLLLPIDGTLGVVNNVAVALFDLWIAVIYSFFGLLVYNLEPRLQESVRRWSVASSCLDKYDEITGRIRKLTIASPTPSLHNKTDIYF</sequence>
<dbReference type="GO" id="GO:0016020">
    <property type="term" value="C:membrane"/>
    <property type="evidence" value="ECO:0007669"/>
    <property type="project" value="InterPro"/>
</dbReference>
<dbReference type="GO" id="GO:0007606">
    <property type="term" value="P:sensory perception of chemical stimulus"/>
    <property type="evidence" value="ECO:0007669"/>
    <property type="project" value="InterPro"/>
</dbReference>
<organism evidence="3 4">
    <name type="scientific">Pristionchus entomophagus</name>
    <dbReference type="NCBI Taxonomy" id="358040"/>
    <lineage>
        <taxon>Eukaryota</taxon>
        <taxon>Metazoa</taxon>
        <taxon>Ecdysozoa</taxon>
        <taxon>Nematoda</taxon>
        <taxon>Chromadorea</taxon>
        <taxon>Rhabditida</taxon>
        <taxon>Rhabditina</taxon>
        <taxon>Diplogasteromorpha</taxon>
        <taxon>Diplogasteroidea</taxon>
        <taxon>Neodiplogasteridae</taxon>
        <taxon>Pristionchus</taxon>
    </lineage>
</organism>
<protein>
    <recommendedName>
        <fullName evidence="5">G protein-coupled receptor</fullName>
    </recommendedName>
</protein>
<keyword evidence="2" id="KW-0812">Transmembrane</keyword>
<evidence type="ECO:0000313" key="4">
    <source>
        <dbReference type="Proteomes" id="UP001432027"/>
    </source>
</evidence>
<dbReference type="InterPro" id="IPR004151">
    <property type="entry name" value="7TM_GPCR_serpentine_rcpt_Sre"/>
</dbReference>
<feature type="transmembrane region" description="Helical" evidence="2">
    <location>
        <begin position="71"/>
        <end position="97"/>
    </location>
</feature>
<gene>
    <name evidence="3" type="ORF">PENTCL1PPCAC_16121</name>
</gene>
<dbReference type="InterPro" id="IPR052860">
    <property type="entry name" value="NRL-GPCR1"/>
</dbReference>
<evidence type="ECO:0000313" key="3">
    <source>
        <dbReference type="EMBL" id="GMS93946.1"/>
    </source>
</evidence>
<evidence type="ECO:0000256" key="1">
    <source>
        <dbReference type="ARBA" id="ARBA00006803"/>
    </source>
</evidence>
<keyword evidence="4" id="KW-1185">Reference proteome</keyword>
<reference evidence="3" key="1">
    <citation type="submission" date="2023-10" db="EMBL/GenBank/DDBJ databases">
        <title>Genome assembly of Pristionchus species.</title>
        <authorList>
            <person name="Yoshida K."/>
            <person name="Sommer R.J."/>
        </authorList>
    </citation>
    <scope>NUCLEOTIDE SEQUENCE</scope>
    <source>
        <strain evidence="3">RS0144</strain>
    </source>
</reference>
<feature type="transmembrane region" description="Helical" evidence="2">
    <location>
        <begin position="160"/>
        <end position="181"/>
    </location>
</feature>
<evidence type="ECO:0008006" key="5">
    <source>
        <dbReference type="Google" id="ProtNLM"/>
    </source>
</evidence>
<comment type="caution">
    <text evidence="3">The sequence shown here is derived from an EMBL/GenBank/DDBJ whole genome shotgun (WGS) entry which is preliminary data.</text>
</comment>
<dbReference type="EMBL" id="BTSX01000004">
    <property type="protein sequence ID" value="GMS93946.1"/>
    <property type="molecule type" value="Genomic_DNA"/>
</dbReference>
<keyword evidence="2" id="KW-0472">Membrane</keyword>
<feature type="transmembrane region" description="Helical" evidence="2">
    <location>
        <begin position="12"/>
        <end position="33"/>
    </location>
</feature>
<evidence type="ECO:0000256" key="2">
    <source>
        <dbReference type="SAM" id="Phobius"/>
    </source>
</evidence>
<dbReference type="AlphaFoldDB" id="A0AAV5TI18"/>
<feature type="non-terminal residue" evidence="3">
    <location>
        <position position="1"/>
    </location>
</feature>
<dbReference type="Pfam" id="PF03125">
    <property type="entry name" value="Sre"/>
    <property type="match status" value="1"/>
</dbReference>
<feature type="non-terminal residue" evidence="3">
    <location>
        <position position="264"/>
    </location>
</feature>
<dbReference type="PANTHER" id="PTHR47521">
    <property type="entry name" value="SERPENTINE RECEPTOR, CLASS E (EPSILON)-RELATED"/>
    <property type="match status" value="1"/>
</dbReference>
<accession>A0AAV5TI18</accession>
<dbReference type="Proteomes" id="UP001432027">
    <property type="component" value="Unassembled WGS sequence"/>
</dbReference>
<name>A0AAV5TI18_9BILA</name>
<comment type="similarity">
    <text evidence="1">Belongs to the nematode receptor-like protein sre family.</text>
</comment>